<accession>A0A521EBW1</accession>
<proteinExistence type="predicted"/>
<evidence type="ECO:0000313" key="1">
    <source>
        <dbReference type="EMBL" id="SMO80660.1"/>
    </source>
</evidence>
<protein>
    <recommendedName>
        <fullName evidence="3">Chalcone isomerase-like</fullName>
    </recommendedName>
</protein>
<evidence type="ECO:0008006" key="3">
    <source>
        <dbReference type="Google" id="ProtNLM"/>
    </source>
</evidence>
<keyword evidence="2" id="KW-1185">Reference proteome</keyword>
<organism evidence="1 2">
    <name type="scientific">Ruegeria faecimaris</name>
    <dbReference type="NCBI Taxonomy" id="686389"/>
    <lineage>
        <taxon>Bacteria</taxon>
        <taxon>Pseudomonadati</taxon>
        <taxon>Pseudomonadota</taxon>
        <taxon>Alphaproteobacteria</taxon>
        <taxon>Rhodobacterales</taxon>
        <taxon>Roseobacteraceae</taxon>
        <taxon>Ruegeria</taxon>
    </lineage>
</organism>
<dbReference type="AlphaFoldDB" id="A0A521EBW1"/>
<reference evidence="1 2" key="1">
    <citation type="submission" date="2017-05" db="EMBL/GenBank/DDBJ databases">
        <authorList>
            <person name="Varghese N."/>
            <person name="Submissions S."/>
        </authorList>
    </citation>
    <scope>NUCLEOTIDE SEQUENCE [LARGE SCALE GENOMIC DNA]</scope>
    <source>
        <strain evidence="1 2">DSM 28009</strain>
    </source>
</reference>
<dbReference type="RefSeq" id="WP_246097258.1">
    <property type="nucleotide sequence ID" value="NZ_FXTE01000010.1"/>
</dbReference>
<dbReference type="EMBL" id="FXTE01000010">
    <property type="protein sequence ID" value="SMO80660.1"/>
    <property type="molecule type" value="Genomic_DNA"/>
</dbReference>
<name>A0A521EBW1_9RHOB</name>
<sequence length="181" mass="19716">MAPPNRSRPSLLRPISELMRPAILALAMVLPCGLAASPLAERLDDPKVLGSSTFRFLGLPVYDARLYTPGGAPFDWNQEFGLKLTYRKSIAQKALIKSTLGEMVRQGNPPPTADQLQACFQAVSKGDSYLAIPEGPDKIGFWRNGSRTCTLSSPGITRAFMSIFLGSNTRSANFTRQLKGQ</sequence>
<evidence type="ECO:0000313" key="2">
    <source>
        <dbReference type="Proteomes" id="UP000319555"/>
    </source>
</evidence>
<dbReference type="Proteomes" id="UP000319555">
    <property type="component" value="Unassembled WGS sequence"/>
</dbReference>
<gene>
    <name evidence="1" type="ORF">SAMN06265380_11036</name>
</gene>